<proteinExistence type="predicted"/>
<evidence type="ECO:0000313" key="2">
    <source>
        <dbReference type="Proteomes" id="UP000663827"/>
    </source>
</evidence>
<comment type="caution">
    <text evidence="1">The sequence shown here is derived from an EMBL/GenBank/DDBJ whole genome shotgun (WGS) entry which is preliminary data.</text>
</comment>
<sequence>MTRRYVLQKSADDSTDWLEEIELWSQRTKKRLDWDIMRNETGYTARLTIDGSNVPVVGAGNTPRSAKINVVQQVDRAEPAILTI</sequence>
<evidence type="ECO:0000313" key="1">
    <source>
        <dbReference type="EMBL" id="CAE7210764.1"/>
    </source>
</evidence>
<organism evidence="1 2">
    <name type="scientific">Rhizoctonia solani</name>
    <dbReference type="NCBI Taxonomy" id="456999"/>
    <lineage>
        <taxon>Eukaryota</taxon>
        <taxon>Fungi</taxon>
        <taxon>Dikarya</taxon>
        <taxon>Basidiomycota</taxon>
        <taxon>Agaricomycotina</taxon>
        <taxon>Agaricomycetes</taxon>
        <taxon>Cantharellales</taxon>
        <taxon>Ceratobasidiaceae</taxon>
        <taxon>Rhizoctonia</taxon>
    </lineage>
</organism>
<protein>
    <submittedName>
        <fullName evidence="1">Uncharacterized protein</fullName>
    </submittedName>
</protein>
<dbReference type="AlphaFoldDB" id="A0A8H3E970"/>
<dbReference type="Proteomes" id="UP000663827">
    <property type="component" value="Unassembled WGS sequence"/>
</dbReference>
<dbReference type="EMBL" id="CAJNJQ010004414">
    <property type="protein sequence ID" value="CAE7210764.1"/>
    <property type="molecule type" value="Genomic_DNA"/>
</dbReference>
<accession>A0A8H3E970</accession>
<gene>
    <name evidence="1" type="ORF">RDB_LOCUS151788</name>
</gene>
<reference evidence="1" key="1">
    <citation type="submission" date="2021-01" db="EMBL/GenBank/DDBJ databases">
        <authorList>
            <person name="Kaushik A."/>
        </authorList>
    </citation>
    <scope>NUCLEOTIDE SEQUENCE</scope>
    <source>
        <strain evidence="1">AG5</strain>
    </source>
</reference>
<name>A0A8H3E970_9AGAM</name>